<dbReference type="Proteomes" id="UP000324091">
    <property type="component" value="Chromosome 7"/>
</dbReference>
<dbReference type="GO" id="GO:0005525">
    <property type="term" value="F:GTP binding"/>
    <property type="evidence" value="ECO:0007669"/>
    <property type="project" value="UniProtKB-KW"/>
</dbReference>
<gene>
    <name evidence="6" type="ORF">D4764_07G0005270</name>
</gene>
<dbReference type="PANTHER" id="PTHR10903:SF112">
    <property type="entry name" value="SI:CH211-113E8.5"/>
    <property type="match status" value="1"/>
</dbReference>
<evidence type="ECO:0000256" key="3">
    <source>
        <dbReference type="ARBA" id="ARBA00023134"/>
    </source>
</evidence>
<feature type="domain" description="AIG1-type G" evidence="5">
    <location>
        <begin position="38"/>
        <end position="229"/>
    </location>
</feature>
<evidence type="ECO:0000256" key="2">
    <source>
        <dbReference type="ARBA" id="ARBA00022741"/>
    </source>
</evidence>
<keyword evidence="3" id="KW-0342">GTP-binding</keyword>
<organism evidence="6 7">
    <name type="scientific">Takifugu flavidus</name>
    <name type="common">sansaifugu</name>
    <dbReference type="NCBI Taxonomy" id="433684"/>
    <lineage>
        <taxon>Eukaryota</taxon>
        <taxon>Metazoa</taxon>
        <taxon>Chordata</taxon>
        <taxon>Craniata</taxon>
        <taxon>Vertebrata</taxon>
        <taxon>Euteleostomi</taxon>
        <taxon>Actinopterygii</taxon>
        <taxon>Neopterygii</taxon>
        <taxon>Teleostei</taxon>
        <taxon>Neoteleostei</taxon>
        <taxon>Acanthomorphata</taxon>
        <taxon>Eupercaria</taxon>
        <taxon>Tetraodontiformes</taxon>
        <taxon>Tetradontoidea</taxon>
        <taxon>Tetraodontidae</taxon>
        <taxon>Takifugu</taxon>
    </lineage>
</organism>
<dbReference type="SUPFAM" id="SSF52540">
    <property type="entry name" value="P-loop containing nucleoside triphosphate hydrolases"/>
    <property type="match status" value="1"/>
</dbReference>
<dbReference type="EMBL" id="RHFK02000020">
    <property type="protein sequence ID" value="TWW57808.1"/>
    <property type="molecule type" value="Genomic_DNA"/>
</dbReference>
<sequence length="370" mass="43855">MTRVGVAACIREAAEDCIHSAFNCRTDTMDPEMVIKNNVDLRIVMVGKTGTGKSATGNTILGRQCFEAKFSAKSMTVECGRGRGMPGLFDTRFSLERTKEDLSQCISYSSPGPHVFLVVIRLGRYTAEEMQTVQKIQETFGEEADKYSMVLFTGGDQLDERTIEDFLDESVELQDLISKCHGRYHVFNNKLKDKEENLSQVTELLQKIKSMVDFNGGSHYTNEMFQQAERKLILEKERILKEQEEKIQKEKEEIERKIQEKYEREMEEINRKIQAEREREKKEREEEFKRQKEEWNEEKRRRGGEEREWERRREREERERELEKKMEYLKEQHAREVARETARMKEEYEEAARRQAEEIKNLHRPPCTIL</sequence>
<evidence type="ECO:0000313" key="6">
    <source>
        <dbReference type="EMBL" id="TWW57808.1"/>
    </source>
</evidence>
<comment type="caution">
    <text evidence="6">The sequence shown here is derived from an EMBL/GenBank/DDBJ whole genome shotgun (WGS) entry which is preliminary data.</text>
</comment>
<proteinExistence type="inferred from homology"/>
<name>A0A5C6MU03_9TELE</name>
<dbReference type="InterPro" id="IPR045058">
    <property type="entry name" value="GIMA/IAN/Toc"/>
</dbReference>
<dbReference type="InterPro" id="IPR006703">
    <property type="entry name" value="G_AIG1"/>
</dbReference>
<accession>A0A5C6MU03</accession>
<keyword evidence="7" id="KW-1185">Reference proteome</keyword>
<dbReference type="PROSITE" id="PS51720">
    <property type="entry name" value="G_AIG1"/>
    <property type="match status" value="1"/>
</dbReference>
<dbReference type="InterPro" id="IPR027417">
    <property type="entry name" value="P-loop_NTPase"/>
</dbReference>
<dbReference type="Gene3D" id="3.40.50.300">
    <property type="entry name" value="P-loop containing nucleotide triphosphate hydrolases"/>
    <property type="match status" value="1"/>
</dbReference>
<protein>
    <submittedName>
        <fullName evidence="6">GTPase IMAP family member 8</fullName>
    </submittedName>
</protein>
<evidence type="ECO:0000259" key="5">
    <source>
        <dbReference type="PROSITE" id="PS51720"/>
    </source>
</evidence>
<feature type="region of interest" description="Disordered" evidence="4">
    <location>
        <begin position="275"/>
        <end position="320"/>
    </location>
</feature>
<dbReference type="FunFam" id="3.40.50.300:FF:000366">
    <property type="entry name" value="GTPase, IMAP family member 2"/>
    <property type="match status" value="1"/>
</dbReference>
<dbReference type="AlphaFoldDB" id="A0A5C6MU03"/>
<dbReference type="PANTHER" id="PTHR10903">
    <property type="entry name" value="GTPASE, IMAP FAMILY MEMBER-RELATED"/>
    <property type="match status" value="1"/>
</dbReference>
<keyword evidence="2" id="KW-0547">Nucleotide-binding</keyword>
<dbReference type="CDD" id="cd01852">
    <property type="entry name" value="AIG1"/>
    <property type="match status" value="1"/>
</dbReference>
<evidence type="ECO:0000313" key="7">
    <source>
        <dbReference type="Proteomes" id="UP000324091"/>
    </source>
</evidence>
<evidence type="ECO:0000256" key="1">
    <source>
        <dbReference type="ARBA" id="ARBA00008535"/>
    </source>
</evidence>
<reference evidence="6 7" key="1">
    <citation type="submission" date="2019-04" db="EMBL/GenBank/DDBJ databases">
        <title>Chromosome genome assembly for Takifugu flavidus.</title>
        <authorList>
            <person name="Xiao S."/>
        </authorList>
    </citation>
    <scope>NUCLEOTIDE SEQUENCE [LARGE SCALE GENOMIC DNA]</scope>
    <source>
        <strain evidence="6">HTHZ2018</strain>
        <tissue evidence="6">Muscle</tissue>
    </source>
</reference>
<dbReference type="Pfam" id="PF04548">
    <property type="entry name" value="AIG1"/>
    <property type="match status" value="1"/>
</dbReference>
<evidence type="ECO:0000256" key="4">
    <source>
        <dbReference type="SAM" id="MobiDB-lite"/>
    </source>
</evidence>
<comment type="similarity">
    <text evidence="1">Belongs to the TRAFAC class TrmE-Era-EngA-EngB-Septin-like GTPase superfamily. AIG1/Toc34/Toc159-like paraseptin GTPase family. IAN subfamily.</text>
</comment>